<dbReference type="Gene3D" id="3.40.50.2000">
    <property type="entry name" value="Glycogen Phosphorylase B"/>
    <property type="match status" value="2"/>
</dbReference>
<evidence type="ECO:0008006" key="5">
    <source>
        <dbReference type="Google" id="ProtNLM"/>
    </source>
</evidence>
<name>A0A1G2UQG9_9BACT</name>
<evidence type="ECO:0000259" key="2">
    <source>
        <dbReference type="Pfam" id="PF13439"/>
    </source>
</evidence>
<dbReference type="Proteomes" id="UP000177276">
    <property type="component" value="Unassembled WGS sequence"/>
</dbReference>
<evidence type="ECO:0000313" key="4">
    <source>
        <dbReference type="Proteomes" id="UP000177276"/>
    </source>
</evidence>
<dbReference type="AlphaFoldDB" id="A0A1G2UQG9"/>
<comment type="caution">
    <text evidence="3">The sequence shown here is derived from an EMBL/GenBank/DDBJ whole genome shotgun (WGS) entry which is preliminary data.</text>
</comment>
<dbReference type="PANTHER" id="PTHR12526:SF630">
    <property type="entry name" value="GLYCOSYLTRANSFERASE"/>
    <property type="match status" value="1"/>
</dbReference>
<proteinExistence type="predicted"/>
<feature type="domain" description="Glycosyl transferase family 1" evidence="1">
    <location>
        <begin position="205"/>
        <end position="362"/>
    </location>
</feature>
<sequence>MQEKEKILYIITKGNFGGAQRYVYDLATGLPKDKFEVVVACGDKEGDTLINLLTEKNVRVIKIEGLAREIDANNDFRVFKNLTKIIKEEQPNVVHLNSSKIGLLGSLAISYLKLTTKNCRPRSIFTAHGWVFNERQRSYLFKIAAYVSQYFTVLLCDKTIAVSEKTKMDINHFPLIKNKIKVVHNGISDFETLPKEEARRILASKDADKTIIFSIAELHKNKGIDVALKALSLLPEETKEKIIYCVAGNGEEKEYLEKLTKGLHIENIVRFLGFVPDAKKLLSGADIFLLPSRTEALPYVILEAGIAGLPTITTSVGGIPEVIHDMQNGILVHSRNRKEIAEAILYMLEHKDKQMEFGKEIRSTISNFFSLEKMLEETEKIYKLT</sequence>
<dbReference type="InterPro" id="IPR001296">
    <property type="entry name" value="Glyco_trans_1"/>
</dbReference>
<dbReference type="EMBL" id="MHWS01000026">
    <property type="protein sequence ID" value="OHB11638.1"/>
    <property type="molecule type" value="Genomic_DNA"/>
</dbReference>
<gene>
    <name evidence="3" type="ORF">A3G46_02985</name>
</gene>
<feature type="domain" description="Glycosyltransferase subfamily 4-like N-terminal" evidence="2">
    <location>
        <begin position="16"/>
        <end position="187"/>
    </location>
</feature>
<dbReference type="GO" id="GO:0016757">
    <property type="term" value="F:glycosyltransferase activity"/>
    <property type="evidence" value="ECO:0007669"/>
    <property type="project" value="InterPro"/>
</dbReference>
<dbReference type="Pfam" id="PF00534">
    <property type="entry name" value="Glycos_transf_1"/>
    <property type="match status" value="1"/>
</dbReference>
<organism evidence="3 4">
    <name type="scientific">Candidatus Zambryskibacteria bacterium RIFCSPLOWO2_12_FULL_39_16</name>
    <dbReference type="NCBI Taxonomy" id="1802775"/>
    <lineage>
        <taxon>Bacteria</taxon>
        <taxon>Candidatus Zambryskiibacteriota</taxon>
    </lineage>
</organism>
<reference evidence="3 4" key="1">
    <citation type="journal article" date="2016" name="Nat. Commun.">
        <title>Thousands of microbial genomes shed light on interconnected biogeochemical processes in an aquifer system.</title>
        <authorList>
            <person name="Anantharaman K."/>
            <person name="Brown C.T."/>
            <person name="Hug L.A."/>
            <person name="Sharon I."/>
            <person name="Castelle C.J."/>
            <person name="Probst A.J."/>
            <person name="Thomas B.C."/>
            <person name="Singh A."/>
            <person name="Wilkins M.J."/>
            <person name="Karaoz U."/>
            <person name="Brodie E.L."/>
            <person name="Williams K.H."/>
            <person name="Hubbard S.S."/>
            <person name="Banfield J.F."/>
        </authorList>
    </citation>
    <scope>NUCLEOTIDE SEQUENCE [LARGE SCALE GENOMIC DNA]</scope>
</reference>
<evidence type="ECO:0000259" key="1">
    <source>
        <dbReference type="Pfam" id="PF00534"/>
    </source>
</evidence>
<evidence type="ECO:0000313" key="3">
    <source>
        <dbReference type="EMBL" id="OHB11638.1"/>
    </source>
</evidence>
<dbReference type="InterPro" id="IPR028098">
    <property type="entry name" value="Glyco_trans_4-like_N"/>
</dbReference>
<dbReference type="PANTHER" id="PTHR12526">
    <property type="entry name" value="GLYCOSYLTRANSFERASE"/>
    <property type="match status" value="1"/>
</dbReference>
<accession>A0A1G2UQG9</accession>
<dbReference type="Pfam" id="PF13439">
    <property type="entry name" value="Glyco_transf_4"/>
    <property type="match status" value="1"/>
</dbReference>
<protein>
    <recommendedName>
        <fullName evidence="5">Glycosyl transferase family 1</fullName>
    </recommendedName>
</protein>
<dbReference type="SUPFAM" id="SSF53756">
    <property type="entry name" value="UDP-Glycosyltransferase/glycogen phosphorylase"/>
    <property type="match status" value="1"/>
</dbReference>